<accession>A0ABT1H7V7</accession>
<protein>
    <recommendedName>
        <fullName evidence="3">SRPBCC family protein</fullName>
    </recommendedName>
</protein>
<proteinExistence type="predicted"/>
<dbReference type="Proteomes" id="UP001205740">
    <property type="component" value="Unassembled WGS sequence"/>
</dbReference>
<name>A0ABT1H7V7_9NOCA</name>
<dbReference type="RefSeq" id="WP_253656382.1">
    <property type="nucleotide sequence ID" value="NZ_BAAAOE010000006.1"/>
</dbReference>
<gene>
    <name evidence="1" type="ORF">LX12_004019</name>
</gene>
<comment type="caution">
    <text evidence="1">The sequence shown here is derived from an EMBL/GenBank/DDBJ whole genome shotgun (WGS) entry which is preliminary data.</text>
</comment>
<evidence type="ECO:0000313" key="2">
    <source>
        <dbReference type="Proteomes" id="UP001205740"/>
    </source>
</evidence>
<evidence type="ECO:0008006" key="3">
    <source>
        <dbReference type="Google" id="ProtNLM"/>
    </source>
</evidence>
<reference evidence="1 2" key="1">
    <citation type="submission" date="2022-06" db="EMBL/GenBank/DDBJ databases">
        <title>Genomic Encyclopedia of Archaeal and Bacterial Type Strains, Phase II (KMG-II): from individual species to whole genera.</title>
        <authorList>
            <person name="Goeker M."/>
        </authorList>
    </citation>
    <scope>NUCLEOTIDE SEQUENCE [LARGE SCALE GENOMIC DNA]</scope>
    <source>
        <strain evidence="1 2">DSM 45037</strain>
    </source>
</reference>
<keyword evidence="2" id="KW-1185">Reference proteome</keyword>
<organism evidence="1 2">
    <name type="scientific">Williamsia serinedens</name>
    <dbReference type="NCBI Taxonomy" id="391736"/>
    <lineage>
        <taxon>Bacteria</taxon>
        <taxon>Bacillati</taxon>
        <taxon>Actinomycetota</taxon>
        <taxon>Actinomycetes</taxon>
        <taxon>Mycobacteriales</taxon>
        <taxon>Nocardiaceae</taxon>
        <taxon>Williamsia</taxon>
    </lineage>
</organism>
<evidence type="ECO:0000313" key="1">
    <source>
        <dbReference type="EMBL" id="MCP2162807.1"/>
    </source>
</evidence>
<sequence length="117" mass="13261">MDVVASRLNSLPPPAWVVFDDLADPLQHNGRPWLMLLDGETIPTTLVAERPTLVVWSSLWASRPDARIRFDLEGPMDASVRWTLMVDPPIPGDEEMRRMGTRIGDLVFANLRYTYGQ</sequence>
<dbReference type="EMBL" id="JAMTCG010000008">
    <property type="protein sequence ID" value="MCP2162807.1"/>
    <property type="molecule type" value="Genomic_DNA"/>
</dbReference>